<proteinExistence type="inferred from homology"/>
<evidence type="ECO:0000256" key="2">
    <source>
        <dbReference type="ARBA" id="ARBA00022723"/>
    </source>
</evidence>
<dbReference type="Pfam" id="PF00096">
    <property type="entry name" value="zf-C2H2"/>
    <property type="match status" value="1"/>
</dbReference>
<dbReference type="GO" id="GO:0000978">
    <property type="term" value="F:RNA polymerase II cis-regulatory region sequence-specific DNA binding"/>
    <property type="evidence" value="ECO:0007669"/>
    <property type="project" value="TreeGrafter"/>
</dbReference>
<dbReference type="GO" id="GO:0000981">
    <property type="term" value="F:DNA-binding transcription factor activity, RNA polymerase II-specific"/>
    <property type="evidence" value="ECO:0007669"/>
    <property type="project" value="TreeGrafter"/>
</dbReference>
<keyword evidence="2" id="KW-0479">Metal-binding</keyword>
<protein>
    <recommendedName>
        <fullName evidence="10">C2H2-type domain-containing protein</fullName>
    </recommendedName>
</protein>
<evidence type="ECO:0000259" key="10">
    <source>
        <dbReference type="PROSITE" id="PS50157"/>
    </source>
</evidence>
<organism evidence="11 12">
    <name type="scientific">Allacma fusca</name>
    <dbReference type="NCBI Taxonomy" id="39272"/>
    <lineage>
        <taxon>Eukaryota</taxon>
        <taxon>Metazoa</taxon>
        <taxon>Ecdysozoa</taxon>
        <taxon>Arthropoda</taxon>
        <taxon>Hexapoda</taxon>
        <taxon>Collembola</taxon>
        <taxon>Symphypleona</taxon>
        <taxon>Sminthuridae</taxon>
        <taxon>Allacma</taxon>
    </lineage>
</organism>
<comment type="caution">
    <text evidence="11">The sequence shown here is derived from an EMBL/GenBank/DDBJ whole genome shotgun (WGS) entry which is preliminary data.</text>
</comment>
<evidence type="ECO:0000256" key="5">
    <source>
        <dbReference type="ARBA" id="ARBA00022833"/>
    </source>
</evidence>
<keyword evidence="3" id="KW-0677">Repeat</keyword>
<dbReference type="AlphaFoldDB" id="A0A8J2L127"/>
<feature type="domain" description="C2H2-type" evidence="10">
    <location>
        <begin position="151"/>
        <end position="174"/>
    </location>
</feature>
<keyword evidence="5" id="KW-0862">Zinc</keyword>
<evidence type="ECO:0000313" key="12">
    <source>
        <dbReference type="Proteomes" id="UP000708208"/>
    </source>
</evidence>
<dbReference type="GO" id="GO:0005634">
    <property type="term" value="C:nucleus"/>
    <property type="evidence" value="ECO:0007669"/>
    <property type="project" value="UniProtKB-SubCell"/>
</dbReference>
<dbReference type="PANTHER" id="PTHR24388">
    <property type="entry name" value="ZINC FINGER PROTEIN"/>
    <property type="match status" value="1"/>
</dbReference>
<feature type="domain" description="C2H2-type" evidence="10">
    <location>
        <begin position="340"/>
        <end position="363"/>
    </location>
</feature>
<keyword evidence="6" id="KW-0539">Nucleus</keyword>
<evidence type="ECO:0000256" key="3">
    <source>
        <dbReference type="ARBA" id="ARBA00022737"/>
    </source>
</evidence>
<dbReference type="InterPro" id="IPR050527">
    <property type="entry name" value="Snail/Krueppel_Znf"/>
</dbReference>
<dbReference type="GO" id="GO:0008270">
    <property type="term" value="F:zinc ion binding"/>
    <property type="evidence" value="ECO:0007669"/>
    <property type="project" value="UniProtKB-KW"/>
</dbReference>
<comment type="subcellular location">
    <subcellularLocation>
        <location evidence="1">Nucleus</location>
    </subcellularLocation>
</comment>
<gene>
    <name evidence="11" type="ORF">AFUS01_LOCUS34635</name>
</gene>
<feature type="region of interest" description="Disordered" evidence="9">
    <location>
        <begin position="86"/>
        <end position="144"/>
    </location>
</feature>
<dbReference type="PROSITE" id="PS00028">
    <property type="entry name" value="ZINC_FINGER_C2H2_1"/>
    <property type="match status" value="2"/>
</dbReference>
<dbReference type="EMBL" id="CAJVCH010533006">
    <property type="protein sequence ID" value="CAG7824483.1"/>
    <property type="molecule type" value="Genomic_DNA"/>
</dbReference>
<evidence type="ECO:0000256" key="1">
    <source>
        <dbReference type="ARBA" id="ARBA00004123"/>
    </source>
</evidence>
<accession>A0A8J2L127</accession>
<dbReference type="Proteomes" id="UP000708208">
    <property type="component" value="Unassembled WGS sequence"/>
</dbReference>
<dbReference type="PANTHER" id="PTHR24388:SF54">
    <property type="entry name" value="PROTEIN ESCARGOT"/>
    <property type="match status" value="1"/>
</dbReference>
<feature type="compositionally biased region" description="Basic and acidic residues" evidence="9">
    <location>
        <begin position="86"/>
        <end position="99"/>
    </location>
</feature>
<keyword evidence="4 8" id="KW-0863">Zinc-finger</keyword>
<evidence type="ECO:0000256" key="6">
    <source>
        <dbReference type="ARBA" id="ARBA00023242"/>
    </source>
</evidence>
<evidence type="ECO:0000256" key="7">
    <source>
        <dbReference type="ARBA" id="ARBA00037948"/>
    </source>
</evidence>
<evidence type="ECO:0000256" key="9">
    <source>
        <dbReference type="SAM" id="MobiDB-lite"/>
    </source>
</evidence>
<dbReference type="Pfam" id="PF12874">
    <property type="entry name" value="zf-met"/>
    <property type="match status" value="1"/>
</dbReference>
<dbReference type="SMART" id="SM00355">
    <property type="entry name" value="ZnF_C2H2"/>
    <property type="match status" value="4"/>
</dbReference>
<dbReference type="PROSITE" id="PS50157">
    <property type="entry name" value="ZINC_FINGER_C2H2_2"/>
    <property type="match status" value="2"/>
</dbReference>
<name>A0A8J2L127_9HEXA</name>
<evidence type="ECO:0000256" key="4">
    <source>
        <dbReference type="ARBA" id="ARBA00022771"/>
    </source>
</evidence>
<sequence length="397" mass="45642">MFVDNEEDTWEPYPNLNRMPDKVDELNQLLFDHCQKKYFVGSANKNEEFWYRKFQNQFMDCYSVLEDCVEDSNNLLMLQEVPSKLSRDSKRVQIKDKKGQNFNNEIDEMEIIPPNHPKNNKRKRPSSSVSANNRSGKNTNRNRDVQKLKQYSCNACTKSYASSSSLKRHNKCSHMIAGKRASLLSEKLDSVFVIQSRSEVSDFAPHCSSSIETTIPASNTVRDNSISLANCNLTDSSTNTKVKYLETSECPGSTNYGIACNACRRTFDDPMTLNIHLGKCLAFRRNLLVPDQNAILVNKEVQTNHCQLNCDAETQTEIVLDQPMEKEDNDIILNDGSNQFTCKPCKQYFASRFSYQRHQELKHMEGVVRKVLCELCKKYYKNLLSLKTHQQKSCKSI</sequence>
<reference evidence="11" key="1">
    <citation type="submission" date="2021-06" db="EMBL/GenBank/DDBJ databases">
        <authorList>
            <person name="Hodson N. C."/>
            <person name="Mongue J. A."/>
            <person name="Jaron S. K."/>
        </authorList>
    </citation>
    <scope>NUCLEOTIDE SEQUENCE</scope>
</reference>
<keyword evidence="12" id="KW-1185">Reference proteome</keyword>
<feature type="compositionally biased region" description="Polar residues" evidence="9">
    <location>
        <begin position="126"/>
        <end position="139"/>
    </location>
</feature>
<comment type="similarity">
    <text evidence="7">Belongs to the snail C2H2-type zinc-finger protein family.</text>
</comment>
<evidence type="ECO:0000256" key="8">
    <source>
        <dbReference type="PROSITE-ProRule" id="PRU00042"/>
    </source>
</evidence>
<dbReference type="InterPro" id="IPR013087">
    <property type="entry name" value="Znf_C2H2_type"/>
</dbReference>
<evidence type="ECO:0000313" key="11">
    <source>
        <dbReference type="EMBL" id="CAG7824483.1"/>
    </source>
</evidence>